<accession>A0AAV2FB84</accession>
<protein>
    <submittedName>
        <fullName evidence="1">Uncharacterized protein</fullName>
    </submittedName>
</protein>
<proteinExistence type="predicted"/>
<organism evidence="1 2">
    <name type="scientific">Linum trigynum</name>
    <dbReference type="NCBI Taxonomy" id="586398"/>
    <lineage>
        <taxon>Eukaryota</taxon>
        <taxon>Viridiplantae</taxon>
        <taxon>Streptophyta</taxon>
        <taxon>Embryophyta</taxon>
        <taxon>Tracheophyta</taxon>
        <taxon>Spermatophyta</taxon>
        <taxon>Magnoliopsida</taxon>
        <taxon>eudicotyledons</taxon>
        <taxon>Gunneridae</taxon>
        <taxon>Pentapetalae</taxon>
        <taxon>rosids</taxon>
        <taxon>fabids</taxon>
        <taxon>Malpighiales</taxon>
        <taxon>Linaceae</taxon>
        <taxon>Linum</taxon>
    </lineage>
</organism>
<dbReference type="Proteomes" id="UP001497516">
    <property type="component" value="Chromosome 6"/>
</dbReference>
<evidence type="ECO:0000313" key="2">
    <source>
        <dbReference type="Proteomes" id="UP001497516"/>
    </source>
</evidence>
<name>A0AAV2FB84_9ROSI</name>
<reference evidence="1 2" key="1">
    <citation type="submission" date="2024-04" db="EMBL/GenBank/DDBJ databases">
        <authorList>
            <person name="Fracassetti M."/>
        </authorList>
    </citation>
    <scope>NUCLEOTIDE SEQUENCE [LARGE SCALE GENOMIC DNA]</scope>
</reference>
<evidence type="ECO:0000313" key="1">
    <source>
        <dbReference type="EMBL" id="CAL1394930.1"/>
    </source>
</evidence>
<dbReference type="EMBL" id="OZ034819">
    <property type="protein sequence ID" value="CAL1394930.1"/>
    <property type="molecule type" value="Genomic_DNA"/>
</dbReference>
<keyword evidence="2" id="KW-1185">Reference proteome</keyword>
<sequence>MATNTTRILVLETQMEAIKQQMDSQHRDLKAAIDALAASTKAPIMLFLLRWSNGGPILWFVLHARDAQTVRRTTVAVSSATTSVVNYVFSCTSSSSPFSSNLTRPPITRLLLQPSIGFLPCLPQD</sequence>
<dbReference type="AlphaFoldDB" id="A0AAV2FB84"/>
<gene>
    <name evidence="1" type="ORF">LTRI10_LOCUS35400</name>
</gene>